<dbReference type="Proteomes" id="UP000320762">
    <property type="component" value="Unassembled WGS sequence"/>
</dbReference>
<comment type="caution">
    <text evidence="1">The sequence shown here is derived from an EMBL/GenBank/DDBJ whole genome shotgun (WGS) entry which is preliminary data.</text>
</comment>
<keyword evidence="2" id="KW-1185">Reference proteome</keyword>
<protein>
    <submittedName>
        <fullName evidence="1">Uncharacterized protein</fullName>
    </submittedName>
</protein>
<dbReference type="SUPFAM" id="SSF52047">
    <property type="entry name" value="RNI-like"/>
    <property type="match status" value="1"/>
</dbReference>
<accession>A0A550C0X0</accession>
<dbReference type="STRING" id="97359.A0A550C0X0"/>
<dbReference type="InterPro" id="IPR032675">
    <property type="entry name" value="LRR_dom_sf"/>
</dbReference>
<evidence type="ECO:0000313" key="2">
    <source>
        <dbReference type="Proteomes" id="UP000320762"/>
    </source>
</evidence>
<dbReference type="AlphaFoldDB" id="A0A550C0X0"/>
<dbReference type="Gene3D" id="3.80.10.10">
    <property type="entry name" value="Ribonuclease Inhibitor"/>
    <property type="match status" value="1"/>
</dbReference>
<organism evidence="1 2">
    <name type="scientific">Schizophyllum amplum</name>
    <dbReference type="NCBI Taxonomy" id="97359"/>
    <lineage>
        <taxon>Eukaryota</taxon>
        <taxon>Fungi</taxon>
        <taxon>Dikarya</taxon>
        <taxon>Basidiomycota</taxon>
        <taxon>Agaricomycotina</taxon>
        <taxon>Agaricomycetes</taxon>
        <taxon>Agaricomycetidae</taxon>
        <taxon>Agaricales</taxon>
        <taxon>Schizophyllaceae</taxon>
        <taxon>Schizophyllum</taxon>
    </lineage>
</organism>
<dbReference type="EMBL" id="VDMD01000036">
    <property type="protein sequence ID" value="TRM58447.1"/>
    <property type="molecule type" value="Genomic_DNA"/>
</dbReference>
<name>A0A550C0X0_9AGAR</name>
<gene>
    <name evidence="1" type="ORF">BD626DRAFT_573658</name>
</gene>
<sequence>MVLLCGIDIPEEVVSMIVACAEPRSQYLLAHTCSAINRIAAVYLFKTVSIYGAPLHQDPVIGRVLHYRDPIAFLGHLRRLVQRLEIFDGAATKGIIPKTITVDDSMGGRRAVIMDGHYLPSLKVLVYAPPSYIATWRGDAVESTIESVTYRHLQRWTLAAVNLEHLEIDVVLRKRHAIRVFSNTQGLCVLVIRNLGLFPGSCQQDKENKWGAPFEWPNLTRLVIANHDIALLKAVFSRTSLRKLTHLDVGKSSVLRFRVLRDFLELSHASLRVLYISSTNLQTRGFHEPPVFNLTLPRLEEVHVHFDARVGRRRRELDLVKAFLVCARHGSPDALRVLTLDFYVHTILVREYGQRGASGIKYADPTGAFGGFVKSADWVSFSDVAMYGGCRMRVHVSTWDETGNAVADDTHLTLPAQVQPVPWRKAVRDNIKACLRDAGIDPDVSFSCKRYIGVEKGKEPESTIRARLDAEGRISDEEIRRIVMQENVSLVYNWSGETMLG</sequence>
<evidence type="ECO:0000313" key="1">
    <source>
        <dbReference type="EMBL" id="TRM58447.1"/>
    </source>
</evidence>
<proteinExistence type="predicted"/>
<reference evidence="1 2" key="1">
    <citation type="journal article" date="2019" name="New Phytol.">
        <title>Comparative genomics reveals unique wood-decay strategies and fruiting body development in the Schizophyllaceae.</title>
        <authorList>
            <person name="Almasi E."/>
            <person name="Sahu N."/>
            <person name="Krizsan K."/>
            <person name="Balint B."/>
            <person name="Kovacs G.M."/>
            <person name="Kiss B."/>
            <person name="Cseklye J."/>
            <person name="Drula E."/>
            <person name="Henrissat B."/>
            <person name="Nagy I."/>
            <person name="Chovatia M."/>
            <person name="Adam C."/>
            <person name="LaButti K."/>
            <person name="Lipzen A."/>
            <person name="Riley R."/>
            <person name="Grigoriev I.V."/>
            <person name="Nagy L.G."/>
        </authorList>
    </citation>
    <scope>NUCLEOTIDE SEQUENCE [LARGE SCALE GENOMIC DNA]</scope>
    <source>
        <strain evidence="1 2">NL-1724</strain>
    </source>
</reference>